<evidence type="ECO:0000256" key="1">
    <source>
        <dbReference type="SAM" id="Phobius"/>
    </source>
</evidence>
<feature type="transmembrane region" description="Helical" evidence="1">
    <location>
        <begin position="26"/>
        <end position="48"/>
    </location>
</feature>
<feature type="transmembrane region" description="Helical" evidence="1">
    <location>
        <begin position="403"/>
        <end position="420"/>
    </location>
</feature>
<name>A0A812IJQ4_9DINO</name>
<dbReference type="SUPFAM" id="SSF52200">
    <property type="entry name" value="Toll/Interleukin receptor TIR domain"/>
    <property type="match status" value="2"/>
</dbReference>
<feature type="transmembrane region" description="Helical" evidence="1">
    <location>
        <begin position="165"/>
        <end position="186"/>
    </location>
</feature>
<keyword evidence="1" id="KW-0812">Transmembrane</keyword>
<keyword evidence="1" id="KW-0472">Membrane</keyword>
<protein>
    <submittedName>
        <fullName evidence="2">ABCF5 protein</fullName>
    </submittedName>
</protein>
<gene>
    <name evidence="2" type="primary">ABCF5</name>
    <name evidence="2" type="ORF">SNAT2548_LOCUS4515</name>
</gene>
<evidence type="ECO:0000313" key="2">
    <source>
        <dbReference type="EMBL" id="CAE7037672.1"/>
    </source>
</evidence>
<organism evidence="2 3">
    <name type="scientific">Symbiodinium natans</name>
    <dbReference type="NCBI Taxonomy" id="878477"/>
    <lineage>
        <taxon>Eukaryota</taxon>
        <taxon>Sar</taxon>
        <taxon>Alveolata</taxon>
        <taxon>Dinophyceae</taxon>
        <taxon>Suessiales</taxon>
        <taxon>Symbiodiniaceae</taxon>
        <taxon>Symbiodinium</taxon>
    </lineage>
</organism>
<accession>A0A812IJQ4</accession>
<feature type="transmembrane region" description="Helical" evidence="1">
    <location>
        <begin position="279"/>
        <end position="300"/>
    </location>
</feature>
<reference evidence="2" key="1">
    <citation type="submission" date="2021-02" db="EMBL/GenBank/DDBJ databases">
        <authorList>
            <person name="Dougan E. K."/>
            <person name="Rhodes N."/>
            <person name="Thang M."/>
            <person name="Chan C."/>
        </authorList>
    </citation>
    <scope>NUCLEOTIDE SEQUENCE</scope>
</reference>
<keyword evidence="3" id="KW-1185">Reference proteome</keyword>
<feature type="transmembrane region" description="Helical" evidence="1">
    <location>
        <begin position="547"/>
        <end position="564"/>
    </location>
</feature>
<comment type="caution">
    <text evidence="2">The sequence shown here is derived from an EMBL/GenBank/DDBJ whole genome shotgun (WGS) entry which is preliminary data.</text>
</comment>
<keyword evidence="1" id="KW-1133">Transmembrane helix</keyword>
<feature type="transmembrane region" description="Helical" evidence="1">
    <location>
        <begin position="640"/>
        <end position="661"/>
    </location>
</feature>
<feature type="transmembrane region" description="Helical" evidence="1">
    <location>
        <begin position="839"/>
        <end position="860"/>
    </location>
</feature>
<feature type="transmembrane region" description="Helical" evidence="1">
    <location>
        <begin position="124"/>
        <end position="145"/>
    </location>
</feature>
<dbReference type="AlphaFoldDB" id="A0A812IJQ4"/>
<feature type="transmembrane region" description="Helical" evidence="1">
    <location>
        <begin position="377"/>
        <end position="397"/>
    </location>
</feature>
<evidence type="ECO:0000313" key="3">
    <source>
        <dbReference type="Proteomes" id="UP000604046"/>
    </source>
</evidence>
<dbReference type="EMBL" id="CAJNDS010000279">
    <property type="protein sequence ID" value="CAE7037672.1"/>
    <property type="molecule type" value="Genomic_DNA"/>
</dbReference>
<feature type="transmembrane region" description="Helical" evidence="1">
    <location>
        <begin position="511"/>
        <end position="541"/>
    </location>
</feature>
<dbReference type="Gene3D" id="3.40.50.10140">
    <property type="entry name" value="Toll/interleukin-1 receptor homology (TIR) domain"/>
    <property type="match status" value="2"/>
</dbReference>
<feature type="transmembrane region" description="Helical" evidence="1">
    <location>
        <begin position="320"/>
        <end position="341"/>
    </location>
</feature>
<sequence>MASCLGRQLGATVRGAGAENAKVSQIYLSFMSIVMGGFLAYFLVLGCWQRMRQALHRTQTIFLDKLCIAQHDEALKEKGILGLAAFLHRSDKLLVLWSPRYFARLWCVYEIATFMKDRHRAKSILFIPVKMASLFFLYSASWHVLTYCYYMVDDAADGRSLLQQTVIVAPVFATICAIVIPCAYALGIGMMKDVEELPAQLRSFDVRRAACACCTFPQHLHPETGRGIPCDRALVLRMLHKWYGSPDQDEDGYLEQFNSLVRCELAPQILGQVNRTPCYSFYVVAAPNVPFLAYYIPRWFQLAPAGASFTHLAVWALRHLMGWAILTLVALFSVRVSMFLWQVGLSLSLKRSRLLVSAALVPGAFRDRSLKAISPNFPVMLVLGASAWLPFQITFAVTEEDDILPIIPFGVLVVIVLYLYRPARGMTADEAPPQVAGNLVLPVNVQKEDLAPELLRGVPLHVALSGWAKHWGSPDSGRFGSEATSYELSVPCAHFGYFLSHDWGTPRFQKLLCLLIVFNSRAALLASLAASACVGFLEAWVGLPMNLWTPCIGFLAYFLVLGFWQRMRQVLHRTQTVFLDKLCIAQHDEALKEKGILGLAAFLHRSDKLLVLWSPRYFARLWCAYEIATFMKDRQRAKSILVMPVKMASLLFLYSASWHVLTYCYYMVDDAADGRSLLQQTVIVGPVFAAICAIVIPSVYALGIGMMKDVEELPAQLRSFDVCRAACSCCTFPQHRHPETGRRIPCDRVLVLRMLHKWYGSPDQDEDGYLQQFNSLVRCELAPQILRRVGSDTMPLSYSFYVVAAPNVPFLAYYIPRWFQQAPAGESFTHLAVWALRRLMGWAVLTLVALFSVRVSMFLWKVGLSLSVKRSRLLVSAALVPVMLVLGTCAWLPFQLAFAATEEDDILPIIPFSLLVVTAL</sequence>
<feature type="transmembrane region" description="Helical" evidence="1">
    <location>
        <begin position="872"/>
        <end position="894"/>
    </location>
</feature>
<dbReference type="OrthoDB" id="413422at2759"/>
<feature type="transmembrane region" description="Helical" evidence="1">
    <location>
        <begin position="798"/>
        <end position="819"/>
    </location>
</feature>
<dbReference type="InterPro" id="IPR035897">
    <property type="entry name" value="Toll_tir_struct_dom_sf"/>
</dbReference>
<dbReference type="Proteomes" id="UP000604046">
    <property type="component" value="Unassembled WGS sequence"/>
</dbReference>
<feature type="transmembrane region" description="Helical" evidence="1">
    <location>
        <begin position="681"/>
        <end position="702"/>
    </location>
</feature>
<proteinExistence type="predicted"/>